<dbReference type="RefSeq" id="WP_189268435.1">
    <property type="nucleotide sequence ID" value="NZ_BMML01000030.1"/>
</dbReference>
<protein>
    <submittedName>
        <fullName evidence="3">Lipoprotein</fullName>
    </submittedName>
</protein>
<dbReference type="AlphaFoldDB" id="A0A917XMG6"/>
<keyword evidence="4" id="KW-1185">Reference proteome</keyword>
<gene>
    <name evidence="3" type="ORF">GCM10011578_086470</name>
</gene>
<accession>A0A917XMG6</accession>
<keyword evidence="2" id="KW-0732">Signal</keyword>
<feature type="region of interest" description="Disordered" evidence="1">
    <location>
        <begin position="118"/>
        <end position="196"/>
    </location>
</feature>
<reference evidence="3" key="2">
    <citation type="submission" date="2020-09" db="EMBL/GenBank/DDBJ databases">
        <authorList>
            <person name="Sun Q."/>
            <person name="Zhou Y."/>
        </authorList>
    </citation>
    <scope>NUCLEOTIDE SEQUENCE</scope>
    <source>
        <strain evidence="3">CGMCC 4.7110</strain>
    </source>
</reference>
<name>A0A917XMG6_9ACTN</name>
<feature type="chain" id="PRO_5037710653" evidence="2">
    <location>
        <begin position="27"/>
        <end position="228"/>
    </location>
</feature>
<sequence>MRAIRVASAALLGVGALALSAPAILASDSGDGGRDATPFGFRVTPATVAAGGRVSLHLDRGGGCRGTARVTSGVFDTVSIPSERDSVTATVDRNAKPKASYRVTFDCDGSTLSTELAIADGKPAGGGDGHTGGRTDEHGDEDGNGRADSGTDGQGDGRTGAGTDSGSGSGESLNPQPIPPGRGVQAGEGGSIGGFDLQELGLGTALVVGSVGTAYRLSRRRADEDGGA</sequence>
<evidence type="ECO:0000313" key="3">
    <source>
        <dbReference type="EMBL" id="GGN39637.1"/>
    </source>
</evidence>
<proteinExistence type="predicted"/>
<evidence type="ECO:0000313" key="4">
    <source>
        <dbReference type="Proteomes" id="UP000653411"/>
    </source>
</evidence>
<keyword evidence="3" id="KW-0449">Lipoprotein</keyword>
<dbReference type="Proteomes" id="UP000653411">
    <property type="component" value="Unassembled WGS sequence"/>
</dbReference>
<evidence type="ECO:0000256" key="1">
    <source>
        <dbReference type="SAM" id="MobiDB-lite"/>
    </source>
</evidence>
<evidence type="ECO:0000256" key="2">
    <source>
        <dbReference type="SAM" id="SignalP"/>
    </source>
</evidence>
<reference evidence="3" key="1">
    <citation type="journal article" date="2014" name="Int. J. Syst. Evol. Microbiol.">
        <title>Complete genome sequence of Corynebacterium casei LMG S-19264T (=DSM 44701T), isolated from a smear-ripened cheese.</title>
        <authorList>
            <consortium name="US DOE Joint Genome Institute (JGI-PGF)"/>
            <person name="Walter F."/>
            <person name="Albersmeier A."/>
            <person name="Kalinowski J."/>
            <person name="Ruckert C."/>
        </authorList>
    </citation>
    <scope>NUCLEOTIDE SEQUENCE</scope>
    <source>
        <strain evidence="3">CGMCC 4.7110</strain>
    </source>
</reference>
<feature type="signal peptide" evidence="2">
    <location>
        <begin position="1"/>
        <end position="26"/>
    </location>
</feature>
<feature type="compositionally biased region" description="Basic and acidic residues" evidence="1">
    <location>
        <begin position="131"/>
        <end position="145"/>
    </location>
</feature>
<dbReference type="EMBL" id="BMML01000030">
    <property type="protein sequence ID" value="GGN39637.1"/>
    <property type="molecule type" value="Genomic_DNA"/>
</dbReference>
<comment type="caution">
    <text evidence="3">The sequence shown here is derived from an EMBL/GenBank/DDBJ whole genome shotgun (WGS) entry which is preliminary data.</text>
</comment>
<feature type="compositionally biased region" description="Gly residues" evidence="1">
    <location>
        <begin position="184"/>
        <end position="193"/>
    </location>
</feature>
<feature type="compositionally biased region" description="Gly residues" evidence="1">
    <location>
        <begin position="152"/>
        <end position="169"/>
    </location>
</feature>
<organism evidence="3 4">
    <name type="scientific">Streptomyces fuscichromogenes</name>
    <dbReference type="NCBI Taxonomy" id="1324013"/>
    <lineage>
        <taxon>Bacteria</taxon>
        <taxon>Bacillati</taxon>
        <taxon>Actinomycetota</taxon>
        <taxon>Actinomycetes</taxon>
        <taxon>Kitasatosporales</taxon>
        <taxon>Streptomycetaceae</taxon>
        <taxon>Streptomyces</taxon>
    </lineage>
</organism>